<gene>
    <name evidence="3" type="ORF">SAMN05660649_00346</name>
</gene>
<accession>A0A1I2NAM0</accession>
<dbReference type="Pfam" id="PF01645">
    <property type="entry name" value="Glu_synthase"/>
    <property type="match status" value="1"/>
</dbReference>
<keyword evidence="4" id="KW-1185">Reference proteome</keyword>
<dbReference type="InterPro" id="IPR013785">
    <property type="entry name" value="Aldolase_TIM"/>
</dbReference>
<name>A0A1I2NAM0_9FIRM</name>
<dbReference type="CDD" id="cd02808">
    <property type="entry name" value="GltS_FMN"/>
    <property type="match status" value="1"/>
</dbReference>
<sequence length="526" mass="56519">MSFSHGINASAATLTRLRTGESKCPYSGMCVTCLDGCPGLCEIGKSALRGKEVLYPQPFGKTTSASEKEYPVDYSHFNIMGTAVGAYGIAADSDQAIFPAVNLESAVGANGDIKLNLPVVVAGMGSTNVASNNWNHLAAGAAICGVGIVIGENVCAMDPNSEIQNGRIVHSPNMARRVKDFQEWYNGKGFIAVQANVEDTSLGTQEYVLEKLGVEAVELKWGQGAKDIGGEVKLDSLERALQLKSRGYIVLPNPEDPKVQAAFKAGAFGEFERHSRIGFVEYESFMSRVEHLRNAGAKYVMLKTGAYRPADLARAVKYASDAKLDLLTVDGAGGGTGMSPWRMMNEWGIPTVYIQALLVKYLDKLAAKGAYIPPVAIAGGFTLEDHMFKGLAMGAPYTKAIGMARSALTAAMVGKNVGEGIKNGKVPNEHKKYGETLEQIFIGAEELKDKLGAGEFSRLPVGAIGVYSYFERLAQGLRQFMCGARKFSLEHMTRNDLVALTREASEVSGIQYIMDCDADEAEQILS</sequence>
<evidence type="ECO:0000256" key="1">
    <source>
        <dbReference type="ARBA" id="ARBA00009716"/>
    </source>
</evidence>
<evidence type="ECO:0000259" key="2">
    <source>
        <dbReference type="Pfam" id="PF01645"/>
    </source>
</evidence>
<dbReference type="Proteomes" id="UP000199337">
    <property type="component" value="Unassembled WGS sequence"/>
</dbReference>
<dbReference type="InterPro" id="IPR002932">
    <property type="entry name" value="Glu_synthdom"/>
</dbReference>
<comment type="similarity">
    <text evidence="1">Belongs to the glutamate synthase family.</text>
</comment>
<evidence type="ECO:0000313" key="3">
    <source>
        <dbReference type="EMBL" id="SFF98556.1"/>
    </source>
</evidence>
<dbReference type="GO" id="GO:0015930">
    <property type="term" value="F:glutamate synthase activity"/>
    <property type="evidence" value="ECO:0007669"/>
    <property type="project" value="InterPro"/>
</dbReference>
<protein>
    <submittedName>
        <fullName evidence="3">Glutamate synthase domain-containing protein 2</fullName>
    </submittedName>
</protein>
<proteinExistence type="inferred from homology"/>
<dbReference type="EMBL" id="FOOX01000001">
    <property type="protein sequence ID" value="SFF98556.1"/>
    <property type="molecule type" value="Genomic_DNA"/>
</dbReference>
<evidence type="ECO:0000313" key="4">
    <source>
        <dbReference type="Proteomes" id="UP000199337"/>
    </source>
</evidence>
<dbReference type="OrthoDB" id="9758182at2"/>
<dbReference type="RefSeq" id="WP_092468089.1">
    <property type="nucleotide sequence ID" value="NZ_FOOX01000001.1"/>
</dbReference>
<feature type="domain" description="Glutamate synthase" evidence="2">
    <location>
        <begin position="281"/>
        <end position="408"/>
    </location>
</feature>
<dbReference type="Gene3D" id="3.20.20.70">
    <property type="entry name" value="Aldolase class I"/>
    <property type="match status" value="1"/>
</dbReference>
<dbReference type="STRING" id="341036.SAMN05660649_00346"/>
<dbReference type="GO" id="GO:0006537">
    <property type="term" value="P:glutamate biosynthetic process"/>
    <property type="evidence" value="ECO:0007669"/>
    <property type="project" value="InterPro"/>
</dbReference>
<reference evidence="4" key="1">
    <citation type="submission" date="2016-10" db="EMBL/GenBank/DDBJ databases">
        <authorList>
            <person name="Varghese N."/>
            <person name="Submissions S."/>
        </authorList>
    </citation>
    <scope>NUCLEOTIDE SEQUENCE [LARGE SCALE GENOMIC DNA]</scope>
    <source>
        <strain evidence="4">DSM 17038</strain>
    </source>
</reference>
<organism evidence="3 4">
    <name type="scientific">Desulfotruncus arcticus DSM 17038</name>
    <dbReference type="NCBI Taxonomy" id="1121424"/>
    <lineage>
        <taxon>Bacteria</taxon>
        <taxon>Bacillati</taxon>
        <taxon>Bacillota</taxon>
        <taxon>Clostridia</taxon>
        <taxon>Eubacteriales</taxon>
        <taxon>Desulfallaceae</taxon>
        <taxon>Desulfotruncus</taxon>
    </lineage>
</organism>
<dbReference type="AlphaFoldDB" id="A0A1I2NAM0"/>
<dbReference type="SUPFAM" id="SSF51395">
    <property type="entry name" value="FMN-linked oxidoreductases"/>
    <property type="match status" value="1"/>
</dbReference>